<proteinExistence type="predicted"/>
<gene>
    <name evidence="1" type="ORF">PsorP6_012571</name>
</gene>
<comment type="caution">
    <text evidence="1">The sequence shown here is derived from an EMBL/GenBank/DDBJ whole genome shotgun (WGS) entry which is preliminary data.</text>
</comment>
<dbReference type="EMBL" id="CM047592">
    <property type="protein sequence ID" value="KAI9917426.1"/>
    <property type="molecule type" value="Genomic_DNA"/>
</dbReference>
<evidence type="ECO:0000313" key="2">
    <source>
        <dbReference type="Proteomes" id="UP001163321"/>
    </source>
</evidence>
<protein>
    <submittedName>
        <fullName evidence="1">Uncharacterized protein</fullName>
    </submittedName>
</protein>
<name>A0ACC0WGK6_9STRA</name>
<keyword evidence="2" id="KW-1185">Reference proteome</keyword>
<accession>A0ACC0WGK6</accession>
<dbReference type="Proteomes" id="UP001163321">
    <property type="component" value="Chromosome 13"/>
</dbReference>
<organism evidence="1 2">
    <name type="scientific">Peronosclerospora sorghi</name>
    <dbReference type="NCBI Taxonomy" id="230839"/>
    <lineage>
        <taxon>Eukaryota</taxon>
        <taxon>Sar</taxon>
        <taxon>Stramenopiles</taxon>
        <taxon>Oomycota</taxon>
        <taxon>Peronosporomycetes</taxon>
        <taxon>Peronosporales</taxon>
        <taxon>Peronosporaceae</taxon>
        <taxon>Peronosclerospora</taxon>
    </lineage>
</organism>
<sequence>MAHSSATISMVFLLLVSHLSVVVCIKDTASDTVESLFDSTKGIKLSGSLLAIGALAVGAVMLTMGYRVFRAALFAIGFIAGGVGVALVVERILDPSSSVILASWIAFVVGGLVCGSLVLCLYSLGIFVAGAAAGVALAIIMNNSFGYKIYPSHPDIVLIVLCIVLGILGGILASRLEKPALITATSLIGAAIFVWGVGYFAGDFPTSTDLKRYARREGLDKWVYSIPDAWWGYLVAILLLFLLGLFIQFRKTGRGGVYHRSQAIGTNHEETQYVPAMTPRTQAHVGNPVTHV</sequence>
<evidence type="ECO:0000313" key="1">
    <source>
        <dbReference type="EMBL" id="KAI9917426.1"/>
    </source>
</evidence>
<reference evidence="1 2" key="1">
    <citation type="journal article" date="2022" name="bioRxiv">
        <title>The genome of the oomycete Peronosclerospora sorghi, a cosmopolitan pathogen of maize and sorghum, is inflated with dispersed pseudogenes.</title>
        <authorList>
            <person name="Fletcher K."/>
            <person name="Martin F."/>
            <person name="Isakeit T."/>
            <person name="Cavanaugh K."/>
            <person name="Magill C."/>
            <person name="Michelmore R."/>
        </authorList>
    </citation>
    <scope>NUCLEOTIDE SEQUENCE [LARGE SCALE GENOMIC DNA]</scope>
    <source>
        <strain evidence="1">P6</strain>
    </source>
</reference>